<feature type="domain" description="C2H2-type" evidence="9">
    <location>
        <begin position="145"/>
        <end position="173"/>
    </location>
</feature>
<keyword evidence="3" id="KW-0677">Repeat</keyword>
<name>A0A3R7P838_PENVA</name>
<reference evidence="10 11" key="2">
    <citation type="submission" date="2019-01" db="EMBL/GenBank/DDBJ databases">
        <title>The decoding of complex shrimp genome reveals the adaptation for benthos swimmer, frequently molting mechanism and breeding impact on genome.</title>
        <authorList>
            <person name="Sun Y."/>
            <person name="Gao Y."/>
            <person name="Yu Y."/>
        </authorList>
    </citation>
    <scope>NUCLEOTIDE SEQUENCE [LARGE SCALE GENOMIC DNA]</scope>
    <source>
        <tissue evidence="10">Muscle</tissue>
    </source>
</reference>
<evidence type="ECO:0000313" key="11">
    <source>
        <dbReference type="Proteomes" id="UP000283509"/>
    </source>
</evidence>
<keyword evidence="2" id="KW-0479">Metal-binding</keyword>
<sequence>MGQLLLKDITTHLAEAHQDEVHFPCPDCEQVFNTFTDLRHHCFVGHMGIAQEAHVCTLCSKTFSSSSALKVHVETIHDRKHSYKCEECHETFNKKTNMQNHLRRVHQAAESKRLQCDLCDKKFLCPSELRKHVERVHLKVRTSEVLCPICRKPFGDSRDMKVHLSAVHNKDTQYPCPACSMVFYRLNDMVNHKRRMHGGKEVRTHVCPTCSKGFCSNSDLRTHINVVHQDVRKHVCDVCDKAFKVASHLTYHKRKHTGETPFQCPYCSKGFRGPGNISEHVKKVHKAVYIGVAQRRKLNLPESAPLPPPGSRPCEPLKAKGAKDAKARVRSAKKAVEPRSKNNVLLAALVEGEAAKVTQEPPLDALQDGVSAAAQNAIHFTASEQAAHTVASTQASIHSLAPVNASTSAVYSFIPYIATTGHADVIQVPSTQVLTPTDGSTFHATPAIVASQGVIDHVNAYINF</sequence>
<keyword evidence="6" id="KW-0539">Nucleus</keyword>
<feature type="domain" description="C2H2-type" evidence="9">
    <location>
        <begin position="54"/>
        <end position="82"/>
    </location>
</feature>
<dbReference type="EMBL" id="QCYY01003429">
    <property type="protein sequence ID" value="ROT63527.1"/>
    <property type="molecule type" value="Genomic_DNA"/>
</dbReference>
<evidence type="ECO:0000256" key="6">
    <source>
        <dbReference type="ARBA" id="ARBA00023242"/>
    </source>
</evidence>
<feature type="domain" description="C2H2-type" evidence="9">
    <location>
        <begin position="174"/>
        <end position="202"/>
    </location>
</feature>
<dbReference type="OrthoDB" id="1405595at2759"/>
<evidence type="ECO:0000256" key="1">
    <source>
        <dbReference type="ARBA" id="ARBA00004123"/>
    </source>
</evidence>
<feature type="domain" description="C2H2-type" evidence="9">
    <location>
        <begin position="234"/>
        <end position="261"/>
    </location>
</feature>
<feature type="region of interest" description="Disordered" evidence="8">
    <location>
        <begin position="300"/>
        <end position="323"/>
    </location>
</feature>
<feature type="domain" description="C2H2-type" evidence="9">
    <location>
        <begin position="114"/>
        <end position="142"/>
    </location>
</feature>
<feature type="domain" description="C2H2-type" evidence="9">
    <location>
        <begin position="83"/>
        <end position="111"/>
    </location>
</feature>
<comment type="subcellular location">
    <subcellularLocation>
        <location evidence="1">Nucleus</location>
    </subcellularLocation>
</comment>
<proteinExistence type="predicted"/>
<evidence type="ECO:0000256" key="8">
    <source>
        <dbReference type="SAM" id="MobiDB-lite"/>
    </source>
</evidence>
<comment type="caution">
    <text evidence="10">The sequence shown here is derived from an EMBL/GenBank/DDBJ whole genome shotgun (WGS) entry which is preliminary data.</text>
</comment>
<dbReference type="Pfam" id="PF00096">
    <property type="entry name" value="zf-C2H2"/>
    <property type="match status" value="5"/>
</dbReference>
<dbReference type="PROSITE" id="PS00028">
    <property type="entry name" value="ZINC_FINGER_C2H2_1"/>
    <property type="match status" value="9"/>
</dbReference>
<dbReference type="STRING" id="6689.A0A3R7P838"/>
<gene>
    <name evidence="10" type="ORF">C7M84_018596</name>
</gene>
<dbReference type="Proteomes" id="UP000283509">
    <property type="component" value="Unassembled WGS sequence"/>
</dbReference>
<dbReference type="InterPro" id="IPR013087">
    <property type="entry name" value="Znf_C2H2_type"/>
</dbReference>
<organism evidence="10 11">
    <name type="scientific">Penaeus vannamei</name>
    <name type="common">Whiteleg shrimp</name>
    <name type="synonym">Litopenaeus vannamei</name>
    <dbReference type="NCBI Taxonomy" id="6689"/>
    <lineage>
        <taxon>Eukaryota</taxon>
        <taxon>Metazoa</taxon>
        <taxon>Ecdysozoa</taxon>
        <taxon>Arthropoda</taxon>
        <taxon>Crustacea</taxon>
        <taxon>Multicrustacea</taxon>
        <taxon>Malacostraca</taxon>
        <taxon>Eumalacostraca</taxon>
        <taxon>Eucarida</taxon>
        <taxon>Decapoda</taxon>
        <taxon>Dendrobranchiata</taxon>
        <taxon>Penaeoidea</taxon>
        <taxon>Penaeidae</taxon>
        <taxon>Penaeus</taxon>
    </lineage>
</organism>
<evidence type="ECO:0000256" key="3">
    <source>
        <dbReference type="ARBA" id="ARBA00022737"/>
    </source>
</evidence>
<dbReference type="PROSITE" id="PS50157">
    <property type="entry name" value="ZINC_FINGER_C2H2_2"/>
    <property type="match status" value="9"/>
</dbReference>
<feature type="domain" description="C2H2-type" evidence="9">
    <location>
        <begin position="262"/>
        <end position="285"/>
    </location>
</feature>
<evidence type="ECO:0000256" key="4">
    <source>
        <dbReference type="ARBA" id="ARBA00022771"/>
    </source>
</evidence>
<dbReference type="Gene3D" id="3.30.160.60">
    <property type="entry name" value="Classic Zinc Finger"/>
    <property type="match status" value="6"/>
</dbReference>
<keyword evidence="5" id="KW-0862">Zinc</keyword>
<dbReference type="SUPFAM" id="SSF57667">
    <property type="entry name" value="beta-beta-alpha zinc fingers"/>
    <property type="match status" value="5"/>
</dbReference>
<keyword evidence="4 7" id="KW-0863">Zinc-finger</keyword>
<dbReference type="AlphaFoldDB" id="A0A3R7P838"/>
<dbReference type="PANTHER" id="PTHR24394">
    <property type="entry name" value="ZINC FINGER PROTEIN"/>
    <property type="match status" value="1"/>
</dbReference>
<dbReference type="InterPro" id="IPR036236">
    <property type="entry name" value="Znf_C2H2_sf"/>
</dbReference>
<dbReference type="GO" id="GO:0000981">
    <property type="term" value="F:DNA-binding transcription factor activity, RNA polymerase II-specific"/>
    <property type="evidence" value="ECO:0007669"/>
    <property type="project" value="TreeGrafter"/>
</dbReference>
<evidence type="ECO:0000256" key="2">
    <source>
        <dbReference type="ARBA" id="ARBA00022723"/>
    </source>
</evidence>
<evidence type="ECO:0000256" key="5">
    <source>
        <dbReference type="ARBA" id="ARBA00022833"/>
    </source>
</evidence>
<accession>A0A3R7P838</accession>
<dbReference type="FunFam" id="3.30.160.60:FF:000340">
    <property type="entry name" value="zinc finger protein 473 isoform X1"/>
    <property type="match status" value="1"/>
</dbReference>
<feature type="domain" description="C2H2-type" evidence="9">
    <location>
        <begin position="23"/>
        <end position="51"/>
    </location>
</feature>
<feature type="domain" description="C2H2-type" evidence="9">
    <location>
        <begin position="205"/>
        <end position="233"/>
    </location>
</feature>
<dbReference type="SMART" id="SM00355">
    <property type="entry name" value="ZnF_C2H2"/>
    <property type="match status" value="9"/>
</dbReference>
<evidence type="ECO:0000313" key="10">
    <source>
        <dbReference type="EMBL" id="ROT63527.1"/>
    </source>
</evidence>
<evidence type="ECO:0000256" key="7">
    <source>
        <dbReference type="PROSITE-ProRule" id="PRU00042"/>
    </source>
</evidence>
<dbReference type="GO" id="GO:0008270">
    <property type="term" value="F:zinc ion binding"/>
    <property type="evidence" value="ECO:0007669"/>
    <property type="project" value="UniProtKB-KW"/>
</dbReference>
<keyword evidence="11" id="KW-1185">Reference proteome</keyword>
<dbReference type="GO" id="GO:0005634">
    <property type="term" value="C:nucleus"/>
    <property type="evidence" value="ECO:0007669"/>
    <property type="project" value="UniProtKB-SubCell"/>
</dbReference>
<protein>
    <recommendedName>
        <fullName evidence="9">C2H2-type domain-containing protein</fullName>
    </recommendedName>
</protein>
<reference evidence="10 11" key="1">
    <citation type="submission" date="2018-04" db="EMBL/GenBank/DDBJ databases">
        <authorList>
            <person name="Zhang X."/>
            <person name="Yuan J."/>
            <person name="Li F."/>
            <person name="Xiang J."/>
        </authorList>
    </citation>
    <scope>NUCLEOTIDE SEQUENCE [LARGE SCALE GENOMIC DNA]</scope>
    <source>
        <tissue evidence="10">Muscle</tissue>
    </source>
</reference>
<dbReference type="PANTHER" id="PTHR24394:SF44">
    <property type="entry name" value="ZINC FINGER PROTEIN 271-LIKE"/>
    <property type="match status" value="1"/>
</dbReference>
<dbReference type="Pfam" id="PF13894">
    <property type="entry name" value="zf-C2H2_4"/>
    <property type="match status" value="1"/>
</dbReference>
<evidence type="ECO:0000259" key="9">
    <source>
        <dbReference type="PROSITE" id="PS50157"/>
    </source>
</evidence>